<dbReference type="GeneID" id="84589835"/>
<dbReference type="VEuPathDB" id="FungiDB:An01g01270"/>
<proteinExistence type="predicted"/>
<evidence type="ECO:0000313" key="1">
    <source>
        <dbReference type="RefSeq" id="XP_059599564.1"/>
    </source>
</evidence>
<reference evidence="1" key="2">
    <citation type="submission" date="2025-08" db="UniProtKB">
        <authorList>
            <consortium name="RefSeq"/>
        </authorList>
    </citation>
    <scope>IDENTIFICATION</scope>
</reference>
<organism evidence="1">
    <name type="scientific">Aspergillus niger</name>
    <dbReference type="NCBI Taxonomy" id="5061"/>
    <lineage>
        <taxon>Eukaryota</taxon>
        <taxon>Fungi</taxon>
        <taxon>Dikarya</taxon>
        <taxon>Ascomycota</taxon>
        <taxon>Pezizomycotina</taxon>
        <taxon>Eurotiomycetes</taxon>
        <taxon>Eurotiomycetidae</taxon>
        <taxon>Eurotiales</taxon>
        <taxon>Aspergillaceae</taxon>
        <taxon>Aspergillus</taxon>
        <taxon>Aspergillus subgen. Circumdati</taxon>
    </lineage>
</organism>
<sequence length="86" mass="9787">MATPPPTDTTSLDKTVGKREELLSDTAMTILTQLKELQNCLESQKRTIIHIEQDDALSDQQHESHMIIPRMKARLESRKGCGYFES</sequence>
<dbReference type="RefSeq" id="XP_059599564.1">
    <property type="nucleotide sequence ID" value="XM_059744445.1"/>
</dbReference>
<name>A0AAJ8BM00_ASPNG</name>
<dbReference type="KEGG" id="ang:An01g01270"/>
<accession>A0AAJ8BM00</accession>
<gene>
    <name evidence="1" type="ORF">An01g01270</name>
</gene>
<protein>
    <submittedName>
        <fullName evidence="1">Uncharacterized protein</fullName>
    </submittedName>
</protein>
<dbReference type="AlphaFoldDB" id="A0AAJ8BM00"/>
<reference evidence="1" key="1">
    <citation type="submission" date="2025-02" db="EMBL/GenBank/DDBJ databases">
        <authorList>
            <consortium name="NCBI Genome Project"/>
        </authorList>
    </citation>
    <scope>NUCLEOTIDE SEQUENCE</scope>
</reference>